<dbReference type="Pfam" id="PF02491">
    <property type="entry name" value="SHS2_FTSA"/>
    <property type="match status" value="1"/>
</dbReference>
<proteinExistence type="inferred from homology"/>
<evidence type="ECO:0000256" key="5">
    <source>
        <dbReference type="HAMAP-Rule" id="MF_02033"/>
    </source>
</evidence>
<dbReference type="Gene3D" id="3.30.420.40">
    <property type="match status" value="2"/>
</dbReference>
<dbReference type="InterPro" id="IPR043129">
    <property type="entry name" value="ATPase_NBD"/>
</dbReference>
<dbReference type="PATRIC" id="fig|1618645.3.peg.4"/>
<dbReference type="CDD" id="cd24048">
    <property type="entry name" value="ASKHA_NBD_FtsA"/>
    <property type="match status" value="1"/>
</dbReference>
<dbReference type="GO" id="GO:0043093">
    <property type="term" value="P:FtsZ-dependent cytokinesis"/>
    <property type="evidence" value="ECO:0007669"/>
    <property type="project" value="UniProtKB-UniRule"/>
</dbReference>
<dbReference type="AlphaFoldDB" id="A0A0G1LKB2"/>
<accession>A0A0G1LKB2</accession>
<evidence type="ECO:0000313" key="9">
    <source>
        <dbReference type="Proteomes" id="UP000034087"/>
    </source>
</evidence>
<dbReference type="SMART" id="SM00842">
    <property type="entry name" value="FtsA"/>
    <property type="match status" value="1"/>
</dbReference>
<evidence type="ECO:0000256" key="3">
    <source>
        <dbReference type="ARBA" id="ARBA00023136"/>
    </source>
</evidence>
<evidence type="ECO:0000256" key="6">
    <source>
        <dbReference type="PIRNR" id="PIRNR003101"/>
    </source>
</evidence>
<evidence type="ECO:0000259" key="7">
    <source>
        <dbReference type="SMART" id="SM00842"/>
    </source>
</evidence>
<evidence type="ECO:0000256" key="1">
    <source>
        <dbReference type="ARBA" id="ARBA00022475"/>
    </source>
</evidence>
<dbReference type="PIRSF" id="PIRSF003101">
    <property type="entry name" value="FtsA"/>
    <property type="match status" value="1"/>
</dbReference>
<sequence length="406" mass="43292">MRSRGAIGIDIGTESVKAVALEMMAGEALPRVIGAGASISKGVRRGVIIAPEELAASIKEAIGALRKSAAINRGDVHLGLGGVGLVCQRSKGLVAVSRADGEITKEDSGRAILASETNLSHLQNKEILHRVPVVYRVDNEVATYDPVGLSGVKLEAEVLFITAFSQNLKNALNAFEGADVEIEEVSAAPLAAAEAVLEKREKEAGVMLLDLGASTTSIILFEEGTLYSLDVLPFGSSHITHDIAMGLRITLEEAEKIKINYGSVEPAAVFLKKPVSRQGASDLVYGNYSRRKLSEIIEARLSDIFELVEKHLKKVERTNLLPSGIVLTGGGANLPGIENFVKECLKLHVKVAEPNNLGGFKEKVNNPAWSVAVGAALLGLKKQSSLSPLLRGRTGPLFKWLRAFLP</sequence>
<gene>
    <name evidence="5" type="primary">ftsA</name>
    <name evidence="8" type="ORF">UW53_C0001G0004</name>
</gene>
<dbReference type="PANTHER" id="PTHR32432">
    <property type="entry name" value="CELL DIVISION PROTEIN FTSA-RELATED"/>
    <property type="match status" value="1"/>
</dbReference>
<dbReference type="NCBIfam" id="TIGR01174">
    <property type="entry name" value="ftsA"/>
    <property type="match status" value="1"/>
</dbReference>
<evidence type="ECO:0000256" key="4">
    <source>
        <dbReference type="ARBA" id="ARBA00023306"/>
    </source>
</evidence>
<keyword evidence="2 5" id="KW-0132">Cell division</keyword>
<name>A0A0G1LKB2_9BACT</name>
<comment type="subcellular location">
    <subcellularLocation>
        <location evidence="5">Cell membrane</location>
        <topology evidence="5">Peripheral membrane protein</topology>
        <orientation evidence="5">Cytoplasmic side</orientation>
    </subcellularLocation>
    <text evidence="5">Localizes to the Z ring in an FtsZ-dependent manner. Targeted to the membrane through a conserved C-terminal amphipathic helix.</text>
</comment>
<keyword evidence="4 5" id="KW-0131">Cell cycle</keyword>
<organism evidence="8 9">
    <name type="scientific">Candidatus Giovannonibacteria bacterium GW2011_GWA1_44_25</name>
    <dbReference type="NCBI Taxonomy" id="1618645"/>
    <lineage>
        <taxon>Bacteria</taxon>
        <taxon>Candidatus Giovannoniibacteriota</taxon>
    </lineage>
</organism>
<dbReference type="EMBL" id="LCIR01000001">
    <property type="protein sequence ID" value="KKT60354.1"/>
    <property type="molecule type" value="Genomic_DNA"/>
</dbReference>
<evidence type="ECO:0000313" key="8">
    <source>
        <dbReference type="EMBL" id="KKT60354.1"/>
    </source>
</evidence>
<protein>
    <recommendedName>
        <fullName evidence="5 6">Cell division protein FtsA</fullName>
    </recommendedName>
</protein>
<feature type="domain" description="SHS2" evidence="7">
    <location>
        <begin position="6"/>
        <end position="196"/>
    </location>
</feature>
<comment type="function">
    <text evidence="5 6">Cell division protein that is involved in the assembly of the Z ring. May serve as a membrane anchor for the Z ring.</text>
</comment>
<dbReference type="PANTHER" id="PTHR32432:SF4">
    <property type="entry name" value="CELL DIVISION PROTEIN FTSA"/>
    <property type="match status" value="1"/>
</dbReference>
<dbReference type="GO" id="GO:0009898">
    <property type="term" value="C:cytoplasmic side of plasma membrane"/>
    <property type="evidence" value="ECO:0007669"/>
    <property type="project" value="UniProtKB-UniRule"/>
</dbReference>
<dbReference type="InterPro" id="IPR020823">
    <property type="entry name" value="Cell_div_FtsA"/>
</dbReference>
<dbReference type="SUPFAM" id="SSF53067">
    <property type="entry name" value="Actin-like ATPase domain"/>
    <property type="match status" value="2"/>
</dbReference>
<keyword evidence="1 5" id="KW-1003">Cell membrane</keyword>
<dbReference type="GO" id="GO:0032153">
    <property type="term" value="C:cell division site"/>
    <property type="evidence" value="ECO:0007669"/>
    <property type="project" value="UniProtKB-UniRule"/>
</dbReference>
<dbReference type="Pfam" id="PF14450">
    <property type="entry name" value="FtsA"/>
    <property type="match status" value="1"/>
</dbReference>
<comment type="similarity">
    <text evidence="5 6">Belongs to the FtsA/MreB family.</text>
</comment>
<dbReference type="InterPro" id="IPR003494">
    <property type="entry name" value="SHS2_FtsA"/>
</dbReference>
<comment type="caution">
    <text evidence="8">The sequence shown here is derived from an EMBL/GenBank/DDBJ whole genome shotgun (WGS) entry which is preliminary data.</text>
</comment>
<evidence type="ECO:0000256" key="2">
    <source>
        <dbReference type="ARBA" id="ARBA00022618"/>
    </source>
</evidence>
<reference evidence="8 9" key="1">
    <citation type="journal article" date="2015" name="Nature">
        <title>rRNA introns, odd ribosomes, and small enigmatic genomes across a large radiation of phyla.</title>
        <authorList>
            <person name="Brown C.T."/>
            <person name="Hug L.A."/>
            <person name="Thomas B.C."/>
            <person name="Sharon I."/>
            <person name="Castelle C.J."/>
            <person name="Singh A."/>
            <person name="Wilkins M.J."/>
            <person name="Williams K.H."/>
            <person name="Banfield J.F."/>
        </authorList>
    </citation>
    <scope>NUCLEOTIDE SEQUENCE [LARGE SCALE GENOMIC DNA]</scope>
</reference>
<comment type="subunit">
    <text evidence="5">Self-interacts. Interacts with FtsZ.</text>
</comment>
<dbReference type="InterPro" id="IPR050696">
    <property type="entry name" value="FtsA/MreB"/>
</dbReference>
<dbReference type="HAMAP" id="MF_02033">
    <property type="entry name" value="FtsA"/>
    <property type="match status" value="1"/>
</dbReference>
<keyword evidence="3 5" id="KW-0472">Membrane</keyword>
<dbReference type="Proteomes" id="UP000034087">
    <property type="component" value="Unassembled WGS sequence"/>
</dbReference>